<dbReference type="Proteomes" id="UP000182998">
    <property type="component" value="Unassembled WGS sequence"/>
</dbReference>
<dbReference type="SUPFAM" id="SSF53335">
    <property type="entry name" value="S-adenosyl-L-methionine-dependent methyltransferases"/>
    <property type="match status" value="1"/>
</dbReference>
<dbReference type="GO" id="GO:0006298">
    <property type="term" value="P:mismatch repair"/>
    <property type="evidence" value="ECO:0007669"/>
    <property type="project" value="TreeGrafter"/>
</dbReference>
<dbReference type="PANTHER" id="PTHR30481">
    <property type="entry name" value="DNA ADENINE METHYLASE"/>
    <property type="match status" value="1"/>
</dbReference>
<reference evidence="10" key="2">
    <citation type="submission" date="2014-09" db="EMBL/GenBank/DDBJ databases">
        <authorList>
            <person name="Gomez-Valero L."/>
        </authorList>
    </citation>
    <scope>NUCLEOTIDE SEQUENCE [LARGE SCALE GENOMIC DNA]</scope>
    <source>
        <strain evidence="10">ATCC33218</strain>
    </source>
</reference>
<accession>A0A098GCN4</accession>
<comment type="similarity">
    <text evidence="1 7">Belongs to the N(4)/N(6)-methyltransferase family.</text>
</comment>
<keyword evidence="5 7" id="KW-0949">S-adenosyl-L-methionine</keyword>
<dbReference type="PANTHER" id="PTHR30481:SF3">
    <property type="entry name" value="DNA ADENINE METHYLASE"/>
    <property type="match status" value="1"/>
</dbReference>
<dbReference type="STRING" id="451.B6N58_01870"/>
<dbReference type="REBASE" id="196391">
    <property type="entry name" value="M.Tmi2015ORF1870P"/>
</dbReference>
<comment type="catalytic activity">
    <reaction evidence="6 7">
        <text>a 2'-deoxyadenosine in DNA + S-adenosyl-L-methionine = an N(6)-methyl-2'-deoxyadenosine in DNA + S-adenosyl-L-homocysteine + H(+)</text>
        <dbReference type="Rhea" id="RHEA:15197"/>
        <dbReference type="Rhea" id="RHEA-COMP:12418"/>
        <dbReference type="Rhea" id="RHEA-COMP:12419"/>
        <dbReference type="ChEBI" id="CHEBI:15378"/>
        <dbReference type="ChEBI" id="CHEBI:57856"/>
        <dbReference type="ChEBI" id="CHEBI:59789"/>
        <dbReference type="ChEBI" id="CHEBI:90615"/>
        <dbReference type="ChEBI" id="CHEBI:90616"/>
        <dbReference type="EC" id="2.1.1.72"/>
    </reaction>
</comment>
<dbReference type="GO" id="GO:1904047">
    <property type="term" value="F:S-adenosyl-L-methionine binding"/>
    <property type="evidence" value="ECO:0007669"/>
    <property type="project" value="TreeGrafter"/>
</dbReference>
<keyword evidence="3 7" id="KW-0489">Methyltransferase</keyword>
<dbReference type="GO" id="GO:0043565">
    <property type="term" value="F:sequence-specific DNA binding"/>
    <property type="evidence" value="ECO:0007669"/>
    <property type="project" value="TreeGrafter"/>
</dbReference>
<dbReference type="EMBL" id="LN614830">
    <property type="protein sequence ID" value="CEG59755.1"/>
    <property type="molecule type" value="Genomic_DNA"/>
</dbReference>
<dbReference type="RefSeq" id="WP_045098287.1">
    <property type="nucleotide sequence ID" value="NZ_CP020614.1"/>
</dbReference>
<reference evidence="8" key="1">
    <citation type="submission" date="2014-09" db="EMBL/GenBank/DDBJ databases">
        <authorList>
            <person name="GOMEZ-VALERO Laura"/>
        </authorList>
    </citation>
    <scope>NUCLEOTIDE SEQUENCE</scope>
    <source>
        <strain evidence="8">ATCC33218</strain>
    </source>
</reference>
<dbReference type="Proteomes" id="UP000032414">
    <property type="component" value="Chromosome I"/>
</dbReference>
<protein>
    <recommendedName>
        <fullName evidence="2 7">Site-specific DNA-methyltransferase (adenine-specific)</fullName>
        <ecNumber evidence="2 7">2.1.1.72</ecNumber>
    </recommendedName>
</protein>
<evidence type="ECO:0000256" key="3">
    <source>
        <dbReference type="ARBA" id="ARBA00022603"/>
    </source>
</evidence>
<dbReference type="InterPro" id="IPR012327">
    <property type="entry name" value="MeTrfase_D12"/>
</dbReference>
<dbReference type="PIRSF" id="PIRSF000398">
    <property type="entry name" value="M_m6A_EcoRV"/>
    <property type="match status" value="1"/>
</dbReference>
<dbReference type="Pfam" id="PF02086">
    <property type="entry name" value="MethyltransfD12"/>
    <property type="match status" value="1"/>
</dbReference>
<dbReference type="KEGG" id="tmc:LMI_0396"/>
<dbReference type="REBASE" id="97588">
    <property type="entry name" value="M.Tmi33218ORF396P"/>
</dbReference>
<name>A0A098GCN4_LEGMI</name>
<dbReference type="EMBL" id="FMVN01000019">
    <property type="protein sequence ID" value="SCY78122.1"/>
    <property type="molecule type" value="Genomic_DNA"/>
</dbReference>
<evidence type="ECO:0000256" key="5">
    <source>
        <dbReference type="ARBA" id="ARBA00022691"/>
    </source>
</evidence>
<dbReference type="HOGENOM" id="CLU_063430_0_1_6"/>
<dbReference type="PATRIC" id="fig|451.8.peg.1937"/>
<gene>
    <name evidence="8" type="primary">dam</name>
    <name evidence="8" type="ORF">LMI_0396</name>
    <name evidence="9" type="ORF">SAMN02982997_02889</name>
</gene>
<organism evidence="8 10">
    <name type="scientific">Legionella micdadei</name>
    <name type="common">Tatlockia micdadei</name>
    <dbReference type="NCBI Taxonomy" id="451"/>
    <lineage>
        <taxon>Bacteria</taxon>
        <taxon>Pseudomonadati</taxon>
        <taxon>Pseudomonadota</taxon>
        <taxon>Gammaproteobacteria</taxon>
        <taxon>Legionellales</taxon>
        <taxon>Legionellaceae</taxon>
        <taxon>Legionella</taxon>
    </lineage>
</organism>
<evidence type="ECO:0000256" key="7">
    <source>
        <dbReference type="RuleBase" id="RU361257"/>
    </source>
</evidence>
<dbReference type="InterPro" id="IPR029063">
    <property type="entry name" value="SAM-dependent_MTases_sf"/>
</dbReference>
<dbReference type="EC" id="2.1.1.72" evidence="2 7"/>
<dbReference type="InterPro" id="IPR012263">
    <property type="entry name" value="M_m6A_EcoRV"/>
</dbReference>
<dbReference type="REBASE" id="196394">
    <property type="entry name" value="M.Tmi2016ORF1860P"/>
</dbReference>
<sequence>MIRIRPFLKWAGCKIHCIETILNSLPQANHLIEPFTGSGAIFVNSSYPSYLLAEENKDLISLFSCLQEEGEDFINYCANFFSIQNNCAEKYYWFREQFNQSTDIKYRSALFLYLNRHGYNGLCRYNQSGLYNVPFGRYIKPYFPRNEMNYFFHKSKQARFIQGDFRKTFAQAQPGDLIYCDPPYVPLSSSAYFSSYTGKKFTEQDQIDLANLAMESREKGITVVISNHDTEFTRYQYRHSKIISFPVKRWISCQSHNRFPVQELVAIFCPSL</sequence>
<dbReference type="InterPro" id="IPR023095">
    <property type="entry name" value="Ade_MeTrfase_dom_2"/>
</dbReference>
<evidence type="ECO:0000256" key="4">
    <source>
        <dbReference type="ARBA" id="ARBA00022679"/>
    </source>
</evidence>
<dbReference type="NCBIfam" id="TIGR00571">
    <property type="entry name" value="dam"/>
    <property type="match status" value="1"/>
</dbReference>
<evidence type="ECO:0000313" key="9">
    <source>
        <dbReference type="EMBL" id="SCY78122.1"/>
    </source>
</evidence>
<dbReference type="Gene3D" id="1.10.1020.10">
    <property type="entry name" value="Adenine-specific Methyltransferase, Domain 2"/>
    <property type="match status" value="1"/>
</dbReference>
<evidence type="ECO:0000313" key="8">
    <source>
        <dbReference type="EMBL" id="CEG59755.1"/>
    </source>
</evidence>
<reference evidence="9 11" key="3">
    <citation type="submission" date="2016-10" db="EMBL/GenBank/DDBJ databases">
        <authorList>
            <person name="Varghese N."/>
            <person name="Submissions S."/>
        </authorList>
    </citation>
    <scope>NUCLEOTIDE SEQUENCE [LARGE SCALE GENOMIC DNA]</scope>
    <source>
        <strain evidence="9 11">ATCC 33218</strain>
    </source>
</reference>
<evidence type="ECO:0000256" key="1">
    <source>
        <dbReference type="ARBA" id="ARBA00006594"/>
    </source>
</evidence>
<dbReference type="GO" id="GO:0009307">
    <property type="term" value="P:DNA restriction-modification system"/>
    <property type="evidence" value="ECO:0007669"/>
    <property type="project" value="InterPro"/>
</dbReference>
<dbReference type="Gene3D" id="3.40.50.150">
    <property type="entry name" value="Vaccinia Virus protein VP39"/>
    <property type="match status" value="1"/>
</dbReference>
<dbReference type="GO" id="GO:0032259">
    <property type="term" value="P:methylation"/>
    <property type="evidence" value="ECO:0007669"/>
    <property type="project" value="UniProtKB-KW"/>
</dbReference>
<evidence type="ECO:0000256" key="2">
    <source>
        <dbReference type="ARBA" id="ARBA00011900"/>
    </source>
</evidence>
<evidence type="ECO:0000313" key="10">
    <source>
        <dbReference type="Proteomes" id="UP000032414"/>
    </source>
</evidence>
<dbReference type="InterPro" id="IPR002052">
    <property type="entry name" value="DNA_methylase_N6_adenine_CS"/>
</dbReference>
<evidence type="ECO:0000313" key="11">
    <source>
        <dbReference type="Proteomes" id="UP000182998"/>
    </source>
</evidence>
<keyword evidence="11" id="KW-1185">Reference proteome</keyword>
<dbReference type="OrthoDB" id="9805629at2"/>
<proteinExistence type="inferred from homology"/>
<evidence type="ECO:0000256" key="6">
    <source>
        <dbReference type="ARBA" id="ARBA00047942"/>
    </source>
</evidence>
<keyword evidence="4 7" id="KW-0808">Transferase</keyword>
<dbReference type="PRINTS" id="PR00505">
    <property type="entry name" value="D12N6MTFRASE"/>
</dbReference>
<dbReference type="AlphaFoldDB" id="A0A098GCN4"/>
<dbReference type="GO" id="GO:0009007">
    <property type="term" value="F:site-specific DNA-methyltransferase (adenine-specific) activity"/>
    <property type="evidence" value="ECO:0007669"/>
    <property type="project" value="UniProtKB-UniRule"/>
</dbReference>
<dbReference type="PROSITE" id="PS00092">
    <property type="entry name" value="N6_MTASE"/>
    <property type="match status" value="1"/>
</dbReference>